<proteinExistence type="predicted"/>
<protein>
    <submittedName>
        <fullName evidence="1">Uncharacterized protein</fullName>
    </submittedName>
</protein>
<dbReference type="EMBL" id="JADGMQ010000012">
    <property type="protein sequence ID" value="MBI1622014.1"/>
    <property type="molecule type" value="Genomic_DNA"/>
</dbReference>
<dbReference type="Proteomes" id="UP000601789">
    <property type="component" value="Unassembled WGS sequence"/>
</dbReference>
<name>A0ABS0SGT9_9HYPH</name>
<keyword evidence="2" id="KW-1185">Reference proteome</keyword>
<evidence type="ECO:0000313" key="1">
    <source>
        <dbReference type="EMBL" id="MBI1622014.1"/>
    </source>
</evidence>
<reference evidence="1 2" key="1">
    <citation type="submission" date="2020-10" db="EMBL/GenBank/DDBJ databases">
        <title>Aquamicrobium zhengzhouensis sp. nov., a exopolysaccharide producing bacterium isolated from farmland soil.</title>
        <authorList>
            <person name="Wang X."/>
        </authorList>
    </citation>
    <scope>NUCLEOTIDE SEQUENCE [LARGE SCALE GENOMIC DNA]</scope>
    <source>
        <strain evidence="2">cd-1</strain>
    </source>
</reference>
<sequence length="129" mass="13748">MIVSETLSPELKPPPPLFAAALEAVELELALGKRDTRDDLCEQIIRETVESVGGVLIFQVKLGAGHDQRWVGAVAFTQEDAPEFAVISIPGNGGAIEVIPASRSELPLASLAIAYADLAQSWARARATR</sequence>
<gene>
    <name evidence="1" type="ORF">IOD40_15235</name>
</gene>
<organism evidence="1 2">
    <name type="scientific">Aquamicrobium zhengzhouense</name>
    <dbReference type="NCBI Taxonomy" id="2781738"/>
    <lineage>
        <taxon>Bacteria</taxon>
        <taxon>Pseudomonadati</taxon>
        <taxon>Pseudomonadota</taxon>
        <taxon>Alphaproteobacteria</taxon>
        <taxon>Hyphomicrobiales</taxon>
        <taxon>Phyllobacteriaceae</taxon>
        <taxon>Aquamicrobium</taxon>
    </lineage>
</organism>
<evidence type="ECO:0000313" key="2">
    <source>
        <dbReference type="Proteomes" id="UP000601789"/>
    </source>
</evidence>
<comment type="caution">
    <text evidence="1">The sequence shown here is derived from an EMBL/GenBank/DDBJ whole genome shotgun (WGS) entry which is preliminary data.</text>
</comment>
<accession>A0ABS0SGT9</accession>